<dbReference type="eggNOG" id="ENOG502ZBV3">
    <property type="taxonomic scope" value="Bacteria"/>
</dbReference>
<reference evidence="2 3" key="1">
    <citation type="submission" date="2011-05" db="EMBL/GenBank/DDBJ databases">
        <title>Complete sequence of Thioalkalimicrobium cyclicum ALM1.</title>
        <authorList>
            <consortium name="US DOE Joint Genome Institute"/>
            <person name="Lucas S."/>
            <person name="Han J."/>
            <person name="Lapidus A."/>
            <person name="Cheng J.-F."/>
            <person name="Goodwin L."/>
            <person name="Pitluck S."/>
            <person name="Peters L."/>
            <person name="Mikhailova N."/>
            <person name="Davenport K."/>
            <person name="Han C."/>
            <person name="Tapia R."/>
            <person name="Land M."/>
            <person name="Hauser L."/>
            <person name="Kyrpides N."/>
            <person name="Ivanova N."/>
            <person name="Pagani I."/>
            <person name="Kappler U."/>
            <person name="Woyke T."/>
        </authorList>
    </citation>
    <scope>NUCLEOTIDE SEQUENCE [LARGE SCALE GENOMIC DNA]</scope>
    <source>
        <strain evidence="3">DSM 14477 / JCM 11371 / ALM1</strain>
    </source>
</reference>
<dbReference type="KEGG" id="tcy:Thicy_0746"/>
<feature type="chain" id="PRO_5003333153" description="DUF4261 domain-containing protein" evidence="1">
    <location>
        <begin position="22"/>
        <end position="279"/>
    </location>
</feature>
<evidence type="ECO:0000256" key="1">
    <source>
        <dbReference type="SAM" id="SignalP"/>
    </source>
</evidence>
<evidence type="ECO:0000313" key="3">
    <source>
        <dbReference type="Proteomes" id="UP000009232"/>
    </source>
</evidence>
<organism evidence="2 3">
    <name type="scientific">Thiomicrospira cyclica (strain DSM 14477 / JCM 11371 / ALM1)</name>
    <name type="common">Thioalkalimicrobium cyclicum</name>
    <dbReference type="NCBI Taxonomy" id="717773"/>
    <lineage>
        <taxon>Bacteria</taxon>
        <taxon>Pseudomonadati</taxon>
        <taxon>Pseudomonadota</taxon>
        <taxon>Gammaproteobacteria</taxon>
        <taxon>Thiotrichales</taxon>
        <taxon>Piscirickettsiaceae</taxon>
        <taxon>Thiomicrospira</taxon>
    </lineage>
</organism>
<accession>F6DCD2</accession>
<proteinExistence type="predicted"/>
<dbReference type="AlphaFoldDB" id="F6DCD2"/>
<dbReference type="STRING" id="717773.Thicy_0746"/>
<dbReference type="HOGENOM" id="CLU_074583_0_0_6"/>
<feature type="signal peptide" evidence="1">
    <location>
        <begin position="1"/>
        <end position="21"/>
    </location>
</feature>
<dbReference type="RefSeq" id="WP_013835297.1">
    <property type="nucleotide sequence ID" value="NC_015581.1"/>
</dbReference>
<dbReference type="EMBL" id="CP002776">
    <property type="protein sequence ID" value="AEG31518.1"/>
    <property type="molecule type" value="Genomic_DNA"/>
</dbReference>
<sequence>MLPKFIAALGLVSLLAQPVSAKDTTAPISLLPALSTQELNDLANRIRFNETANRAEWQVFWSSREAFPSLGLGHFIWLPADVEVPFEAAFPAMAAFVAEQIATPEWLLAEHAPWPNRSAFIAAQQAQDDKIQTLQAWLLASQPLQMAFILQRFEQRADLAKTRLGLSDQEPRWQLFIDLMATTAGRYALVDYTNFKGWGDLTQERYQGQGWGLFDVLEQMLSAHKNLANMNETNKLALFAEASYHVLERRVTLAPNEEMSWLPGWKVRTESYRLDHGQP</sequence>
<dbReference type="Proteomes" id="UP000009232">
    <property type="component" value="Chromosome"/>
</dbReference>
<name>F6DCD2_THICA</name>
<evidence type="ECO:0000313" key="2">
    <source>
        <dbReference type="EMBL" id="AEG31518.1"/>
    </source>
</evidence>
<gene>
    <name evidence="2" type="ordered locus">Thicy_0746</name>
</gene>
<evidence type="ECO:0008006" key="4">
    <source>
        <dbReference type="Google" id="ProtNLM"/>
    </source>
</evidence>
<keyword evidence="1" id="KW-0732">Signal</keyword>
<keyword evidence="3" id="KW-1185">Reference proteome</keyword>
<protein>
    <recommendedName>
        <fullName evidence="4">DUF4261 domain-containing protein</fullName>
    </recommendedName>
</protein>
<dbReference type="OrthoDB" id="20998at2"/>